<dbReference type="NCBIfam" id="TIGR02595">
    <property type="entry name" value="PEP_CTERM"/>
    <property type="match status" value="1"/>
</dbReference>
<dbReference type="InterPro" id="IPR013424">
    <property type="entry name" value="Ice-binding_C"/>
</dbReference>
<evidence type="ECO:0000259" key="2">
    <source>
        <dbReference type="Pfam" id="PF07589"/>
    </source>
</evidence>
<evidence type="ECO:0000313" key="4">
    <source>
        <dbReference type="Proteomes" id="UP000502415"/>
    </source>
</evidence>
<sequence>MSTIKSIFTPMLSKSLLALALASGAGAAFAGPTYHVSIDTSTLGSGTAYIDLALGALTGAAPVTATLNNFSGNFGSYTETNGASSGSVGASVVLMNGTSYNDLFQGIVLGGLFSFDVSFDTSGSGSGTTFYSALYGSDMQTFLGLQGNLVQIDLQPGMADVVAPNNAFASVQAQPAADVPEPASWALLAGGAGLLGCMRRRRA</sequence>
<proteinExistence type="predicted"/>
<name>A0A7Z2VT32_9BURK</name>
<keyword evidence="4" id="KW-1185">Reference proteome</keyword>
<feature type="signal peptide" evidence="1">
    <location>
        <begin position="1"/>
        <end position="30"/>
    </location>
</feature>
<organism evidence="3 4">
    <name type="scientific">Massilia forsythiae</name>
    <dbReference type="NCBI Taxonomy" id="2728020"/>
    <lineage>
        <taxon>Bacteria</taxon>
        <taxon>Pseudomonadati</taxon>
        <taxon>Pseudomonadota</taxon>
        <taxon>Betaproteobacteria</taxon>
        <taxon>Burkholderiales</taxon>
        <taxon>Oxalobacteraceae</taxon>
        <taxon>Telluria group</taxon>
        <taxon>Massilia</taxon>
    </lineage>
</organism>
<reference evidence="3 4" key="1">
    <citation type="submission" date="2020-04" db="EMBL/GenBank/DDBJ databases">
        <title>Genome sequencing of novel species.</title>
        <authorList>
            <person name="Heo J."/>
            <person name="Kim S.-J."/>
            <person name="Kim J.-S."/>
            <person name="Hong S.-B."/>
            <person name="Kwon S.-W."/>
        </authorList>
    </citation>
    <scope>NUCLEOTIDE SEQUENCE [LARGE SCALE GENOMIC DNA]</scope>
    <source>
        <strain evidence="3 4">GN2-R2</strain>
    </source>
</reference>
<dbReference type="NCBIfam" id="NF038129">
    <property type="entry name" value="PEP_NF038129"/>
    <property type="match status" value="1"/>
</dbReference>
<dbReference type="EMBL" id="CP051685">
    <property type="protein sequence ID" value="QJD98771.1"/>
    <property type="molecule type" value="Genomic_DNA"/>
</dbReference>
<evidence type="ECO:0000256" key="1">
    <source>
        <dbReference type="SAM" id="SignalP"/>
    </source>
</evidence>
<feature type="chain" id="PRO_5031341780" evidence="1">
    <location>
        <begin position="31"/>
        <end position="203"/>
    </location>
</feature>
<dbReference type="RefSeq" id="WP_169433669.1">
    <property type="nucleotide sequence ID" value="NZ_CP051685.1"/>
</dbReference>
<keyword evidence="1" id="KW-0732">Signal</keyword>
<accession>A0A7Z2VT32</accession>
<dbReference type="Proteomes" id="UP000502415">
    <property type="component" value="Chromosome"/>
</dbReference>
<gene>
    <name evidence="3" type="ORF">HH212_00875</name>
</gene>
<protein>
    <submittedName>
        <fullName evidence="3">PEP-CTERM sorting domain-containing protein</fullName>
    </submittedName>
</protein>
<dbReference type="AlphaFoldDB" id="A0A7Z2VT32"/>
<evidence type="ECO:0000313" key="3">
    <source>
        <dbReference type="EMBL" id="QJD98771.1"/>
    </source>
</evidence>
<feature type="domain" description="Ice-binding protein C-terminal" evidence="2">
    <location>
        <begin position="178"/>
        <end position="201"/>
    </location>
</feature>
<dbReference type="Pfam" id="PF07589">
    <property type="entry name" value="PEP-CTERM"/>
    <property type="match status" value="1"/>
</dbReference>
<dbReference type="KEGG" id="mfy:HH212_00875"/>